<dbReference type="Pfam" id="PF00589">
    <property type="entry name" value="Phage_integrase"/>
    <property type="match status" value="1"/>
</dbReference>
<evidence type="ECO:0000256" key="9">
    <source>
        <dbReference type="HAMAP-Rule" id="MF_01808"/>
    </source>
</evidence>
<comment type="subcellular location">
    <subcellularLocation>
        <location evidence="1 9">Cytoplasm</location>
    </subcellularLocation>
</comment>
<feature type="active site" evidence="9">
    <location>
        <position position="150"/>
    </location>
</feature>
<evidence type="ECO:0000256" key="2">
    <source>
        <dbReference type="ARBA" id="ARBA00022490"/>
    </source>
</evidence>
<evidence type="ECO:0000259" key="10">
    <source>
        <dbReference type="PROSITE" id="PS51898"/>
    </source>
</evidence>
<feature type="domain" description="Tyr recombinase" evidence="10">
    <location>
        <begin position="106"/>
        <end position="292"/>
    </location>
</feature>
<name>A0ABU5TA23_9MICC</name>
<keyword evidence="5 9" id="KW-0229">DNA integration</keyword>
<dbReference type="InterPro" id="IPR004107">
    <property type="entry name" value="Integrase_SAM-like_N"/>
</dbReference>
<comment type="function">
    <text evidence="9">Site-specific tyrosine recombinase, which acts by catalyzing the cutting and rejoining of the recombining DNA molecules. The XerC-XerD complex is essential to convert dimers of the bacterial chromosome into monomers to permit their segregation at cell division. It also contributes to the segregational stability of plasmids.</text>
</comment>
<feature type="active site" evidence="9">
    <location>
        <position position="244"/>
    </location>
</feature>
<evidence type="ECO:0000256" key="4">
    <source>
        <dbReference type="ARBA" id="ARBA00022829"/>
    </source>
</evidence>
<dbReference type="Gene3D" id="1.10.150.130">
    <property type="match status" value="1"/>
</dbReference>
<dbReference type="InterPro" id="IPR044068">
    <property type="entry name" value="CB"/>
</dbReference>
<comment type="similarity">
    <text evidence="9">Belongs to the 'phage' integrase family. XerC subfamily.</text>
</comment>
<gene>
    <name evidence="9" type="primary">xerC</name>
    <name evidence="12" type="ORF">SPF06_17485</name>
</gene>
<dbReference type="PANTHER" id="PTHR30349">
    <property type="entry name" value="PHAGE INTEGRASE-RELATED"/>
    <property type="match status" value="1"/>
</dbReference>
<dbReference type="PROSITE" id="PS51898">
    <property type="entry name" value="TYR_RECOMBINASE"/>
    <property type="match status" value="1"/>
</dbReference>
<dbReference type="HAMAP" id="MF_01808">
    <property type="entry name" value="Recomb_XerC_XerD"/>
    <property type="match status" value="1"/>
</dbReference>
<dbReference type="Proteomes" id="UP001304769">
    <property type="component" value="Unassembled WGS sequence"/>
</dbReference>
<feature type="domain" description="Core-binding (CB)" evidence="11">
    <location>
        <begin position="1"/>
        <end position="85"/>
    </location>
</feature>
<keyword evidence="6 9" id="KW-0238">DNA-binding</keyword>
<feature type="active site" evidence="9">
    <location>
        <position position="247"/>
    </location>
</feature>
<dbReference type="InterPro" id="IPR050090">
    <property type="entry name" value="Tyrosine_recombinase_XerCD"/>
</dbReference>
<dbReference type="InterPro" id="IPR013762">
    <property type="entry name" value="Integrase-like_cat_sf"/>
</dbReference>
<evidence type="ECO:0000256" key="1">
    <source>
        <dbReference type="ARBA" id="ARBA00004496"/>
    </source>
</evidence>
<sequence>MREPLEGFLRHLELGRGRSPHTVRAYEGDLVSMLGAAEQDGAGALKDIDLAKLRRWLGRQSESGLSRSTLARRTAAVRSFTAWAVREGLLETDPALRLGSPKRHQHLPEVLHAEQTRRMLSGLAEAADGGDPVAVRDVALVELLYATGIRVSELVGLDIDDVDLGALTIRVLGKGNKERTVPFGLPAANALVRWLGARRALVIANSGSALFLGRRGGRLGQRQARETVDSALHGLGDTAASGPHALRHTAATHLLDGGADLRSVQELLGHSSLATTQLYTHVSVERLRSSYVQAHPRA</sequence>
<dbReference type="InterPro" id="IPR023009">
    <property type="entry name" value="Tyrosine_recombinase_XerC/XerD"/>
</dbReference>
<dbReference type="PANTHER" id="PTHR30349:SF77">
    <property type="entry name" value="TYROSINE RECOMBINASE XERC"/>
    <property type="match status" value="1"/>
</dbReference>
<dbReference type="EMBL" id="JAYGGQ010000015">
    <property type="protein sequence ID" value="MEA5456523.1"/>
    <property type="molecule type" value="Genomic_DNA"/>
</dbReference>
<comment type="subunit">
    <text evidence="9">Forms a cyclic heterotetrameric complex composed of two molecules of XerC and two molecules of XerD.</text>
</comment>
<evidence type="ECO:0000259" key="11">
    <source>
        <dbReference type="PROSITE" id="PS51900"/>
    </source>
</evidence>
<evidence type="ECO:0000256" key="7">
    <source>
        <dbReference type="ARBA" id="ARBA00023172"/>
    </source>
</evidence>
<dbReference type="InterPro" id="IPR002104">
    <property type="entry name" value="Integrase_catalytic"/>
</dbReference>
<dbReference type="Pfam" id="PF02899">
    <property type="entry name" value="Phage_int_SAM_1"/>
    <property type="match status" value="1"/>
</dbReference>
<dbReference type="InterPro" id="IPR011010">
    <property type="entry name" value="DNA_brk_join_enz"/>
</dbReference>
<proteinExistence type="inferred from homology"/>
<accession>A0ABU5TA23</accession>
<dbReference type="Gene3D" id="1.10.443.10">
    <property type="entry name" value="Intergrase catalytic core"/>
    <property type="match status" value="1"/>
</dbReference>
<keyword evidence="3 9" id="KW-0132">Cell division</keyword>
<keyword evidence="2 9" id="KW-0963">Cytoplasm</keyword>
<reference evidence="12 13" key="1">
    <citation type="submission" date="2023-12" db="EMBL/GenBank/DDBJ databases">
        <title>Sinomonas terricola sp. nov, isolated from litchi orchard soil in Guangdong, PR China.</title>
        <authorList>
            <person name="Jiaxin W."/>
            <person name="Yang Z."/>
            <person name="Honghui Z."/>
        </authorList>
    </citation>
    <scope>NUCLEOTIDE SEQUENCE [LARGE SCALE GENOMIC DNA]</scope>
    <source>
        <strain evidence="12 13">JGH33</strain>
    </source>
</reference>
<feature type="active site" evidence="9">
    <location>
        <position position="270"/>
    </location>
</feature>
<keyword evidence="7 9" id="KW-0233">DNA recombination</keyword>
<dbReference type="PROSITE" id="PS51900">
    <property type="entry name" value="CB"/>
    <property type="match status" value="1"/>
</dbReference>
<evidence type="ECO:0000313" key="13">
    <source>
        <dbReference type="Proteomes" id="UP001304769"/>
    </source>
</evidence>
<keyword evidence="13" id="KW-1185">Reference proteome</keyword>
<comment type="caution">
    <text evidence="12">The sequence shown here is derived from an EMBL/GenBank/DDBJ whole genome shotgun (WGS) entry which is preliminary data.</text>
</comment>
<evidence type="ECO:0000256" key="6">
    <source>
        <dbReference type="ARBA" id="ARBA00023125"/>
    </source>
</evidence>
<evidence type="ECO:0000256" key="5">
    <source>
        <dbReference type="ARBA" id="ARBA00022908"/>
    </source>
</evidence>
<feature type="active site" description="O-(3'-phospho-DNA)-tyrosine intermediate" evidence="9">
    <location>
        <position position="279"/>
    </location>
</feature>
<dbReference type="InterPro" id="IPR010998">
    <property type="entry name" value="Integrase_recombinase_N"/>
</dbReference>
<organism evidence="12 13">
    <name type="scientific">Sinomonas terricola</name>
    <dbReference type="NCBI Taxonomy" id="3110330"/>
    <lineage>
        <taxon>Bacteria</taxon>
        <taxon>Bacillati</taxon>
        <taxon>Actinomycetota</taxon>
        <taxon>Actinomycetes</taxon>
        <taxon>Micrococcales</taxon>
        <taxon>Micrococcaceae</taxon>
        <taxon>Sinomonas</taxon>
    </lineage>
</organism>
<keyword evidence="4 9" id="KW-0159">Chromosome partition</keyword>
<evidence type="ECO:0000313" key="12">
    <source>
        <dbReference type="EMBL" id="MEA5456523.1"/>
    </source>
</evidence>
<evidence type="ECO:0000256" key="8">
    <source>
        <dbReference type="ARBA" id="ARBA00023306"/>
    </source>
</evidence>
<dbReference type="SUPFAM" id="SSF56349">
    <property type="entry name" value="DNA breaking-rejoining enzymes"/>
    <property type="match status" value="1"/>
</dbReference>
<keyword evidence="8 9" id="KW-0131">Cell cycle</keyword>
<dbReference type="NCBIfam" id="NF001399">
    <property type="entry name" value="PRK00283.1"/>
    <property type="match status" value="1"/>
</dbReference>
<evidence type="ECO:0000256" key="3">
    <source>
        <dbReference type="ARBA" id="ARBA00022618"/>
    </source>
</evidence>
<protein>
    <recommendedName>
        <fullName evidence="9">Tyrosine recombinase XerC</fullName>
    </recommendedName>
</protein>
<feature type="active site" evidence="9">
    <location>
        <position position="174"/>
    </location>
</feature>